<feature type="domain" description="ABC transporter" evidence="5">
    <location>
        <begin position="12"/>
        <end position="247"/>
    </location>
</feature>
<reference evidence="6 7" key="1">
    <citation type="journal article" date="2019" name="Int. J. Syst. Evol. Microbiol.">
        <title>Anaerobacillus alkaliphilus sp. nov., a novel alkaliphilic and moderately halophilic bacterium.</title>
        <authorList>
            <person name="Borsodi A.K."/>
            <person name="Aszalos J.M."/>
            <person name="Bihari P."/>
            <person name="Nagy I."/>
            <person name="Schumann P."/>
            <person name="Sproer C."/>
            <person name="Kovacs A.L."/>
            <person name="Boka K."/>
            <person name="Dobosy P."/>
            <person name="Ovari M."/>
            <person name="Szili-Kovacs T."/>
            <person name="Toth E."/>
        </authorList>
    </citation>
    <scope>NUCLEOTIDE SEQUENCE [LARGE SCALE GENOMIC DNA]</scope>
    <source>
        <strain evidence="6 7">B16-10</strain>
    </source>
</reference>
<comment type="caution">
    <text evidence="6">The sequence shown here is derived from an EMBL/GenBank/DDBJ whole genome shotgun (WGS) entry which is preliminary data.</text>
</comment>
<dbReference type="SUPFAM" id="SSF52540">
    <property type="entry name" value="P-loop containing nucleoside triphosphate hydrolases"/>
    <property type="match status" value="1"/>
</dbReference>
<dbReference type="PANTHER" id="PTHR42734">
    <property type="entry name" value="METAL TRANSPORT SYSTEM ATP-BINDING PROTEIN TM_0124-RELATED"/>
    <property type="match status" value="1"/>
</dbReference>
<dbReference type="CDD" id="cd03235">
    <property type="entry name" value="ABC_Metallic_Cations"/>
    <property type="match status" value="1"/>
</dbReference>
<evidence type="ECO:0000256" key="1">
    <source>
        <dbReference type="ARBA" id="ARBA00005417"/>
    </source>
</evidence>
<dbReference type="PROSITE" id="PS00211">
    <property type="entry name" value="ABC_TRANSPORTER_1"/>
    <property type="match status" value="1"/>
</dbReference>
<evidence type="ECO:0000256" key="2">
    <source>
        <dbReference type="ARBA" id="ARBA00022448"/>
    </source>
</evidence>
<organism evidence="6 7">
    <name type="scientific">Anaerobacillus alkaliphilus</name>
    <dbReference type="NCBI Taxonomy" id="1548597"/>
    <lineage>
        <taxon>Bacteria</taxon>
        <taxon>Bacillati</taxon>
        <taxon>Bacillota</taxon>
        <taxon>Bacilli</taxon>
        <taxon>Bacillales</taxon>
        <taxon>Bacillaceae</taxon>
        <taxon>Anaerobacillus</taxon>
    </lineage>
</organism>
<dbReference type="AlphaFoldDB" id="A0A4Q0VQM4"/>
<dbReference type="InterPro" id="IPR003593">
    <property type="entry name" value="AAA+_ATPase"/>
</dbReference>
<dbReference type="GO" id="GO:0016887">
    <property type="term" value="F:ATP hydrolysis activity"/>
    <property type="evidence" value="ECO:0007669"/>
    <property type="project" value="InterPro"/>
</dbReference>
<evidence type="ECO:0000259" key="5">
    <source>
        <dbReference type="PROSITE" id="PS50893"/>
    </source>
</evidence>
<evidence type="ECO:0000313" key="7">
    <source>
        <dbReference type="Proteomes" id="UP000290649"/>
    </source>
</evidence>
<dbReference type="Proteomes" id="UP000290649">
    <property type="component" value="Unassembled WGS sequence"/>
</dbReference>
<dbReference type="PANTHER" id="PTHR42734:SF17">
    <property type="entry name" value="METAL TRANSPORT SYSTEM ATP-BINDING PROTEIN TM_0124-RELATED"/>
    <property type="match status" value="1"/>
</dbReference>
<evidence type="ECO:0000313" key="6">
    <source>
        <dbReference type="EMBL" id="RXI99430.1"/>
    </source>
</evidence>
<dbReference type="EMBL" id="QOUX01000045">
    <property type="protein sequence ID" value="RXI99430.1"/>
    <property type="molecule type" value="Genomic_DNA"/>
</dbReference>
<proteinExistence type="inferred from homology"/>
<evidence type="ECO:0000256" key="4">
    <source>
        <dbReference type="ARBA" id="ARBA00022840"/>
    </source>
</evidence>
<dbReference type="InterPro" id="IPR003439">
    <property type="entry name" value="ABC_transporter-like_ATP-bd"/>
</dbReference>
<keyword evidence="3" id="KW-0547">Nucleotide-binding</keyword>
<dbReference type="Gene3D" id="3.40.50.300">
    <property type="entry name" value="P-loop containing nucleotide triphosphate hydrolases"/>
    <property type="match status" value="1"/>
</dbReference>
<dbReference type="InterPro" id="IPR017871">
    <property type="entry name" value="ABC_transporter-like_CS"/>
</dbReference>
<comment type="similarity">
    <text evidence="1">Belongs to the ABC transporter superfamily.</text>
</comment>
<name>A0A4Q0VQM4_9BACI</name>
<keyword evidence="4 6" id="KW-0067">ATP-binding</keyword>
<evidence type="ECO:0000256" key="3">
    <source>
        <dbReference type="ARBA" id="ARBA00022741"/>
    </source>
</evidence>
<dbReference type="GO" id="GO:0005524">
    <property type="term" value="F:ATP binding"/>
    <property type="evidence" value="ECO:0007669"/>
    <property type="project" value="UniProtKB-KW"/>
</dbReference>
<keyword evidence="2" id="KW-0813">Transport</keyword>
<dbReference type="OrthoDB" id="9806726at2"/>
<dbReference type="FunFam" id="3.40.50.300:FF:000134">
    <property type="entry name" value="Iron-enterobactin ABC transporter ATP-binding protein"/>
    <property type="match status" value="1"/>
</dbReference>
<dbReference type="InterPro" id="IPR027417">
    <property type="entry name" value="P-loop_NTPase"/>
</dbReference>
<sequence length="260" mass="28744">MCSELKNNENVIDIQSLTFKYGTRTVLDNINLQVKKGAFLGLVGPNGSGKSTLLKCILGLLQPSSGNIKLFGKSSHKFKDWDKIGFVSQKANSFNTGFPATVYEVVSMGLFGKVGLFRFLTKQHKEKVKEAIELVGLSEYMKQNIGELSGGQQQRVFIARALVSDPELIILDEPTVGVDIHSVNNFYAMLSQLNQMGITLLLVTHDVSGMTNHVNAVACLNRHLHFHGNTKDFQENHKLSAFHGQEVHLLVHNHSTRGGE</sequence>
<gene>
    <name evidence="6" type="ORF">DS745_14465</name>
</gene>
<accession>A0A4Q0VQM4</accession>
<dbReference type="SMART" id="SM00382">
    <property type="entry name" value="AAA"/>
    <property type="match status" value="1"/>
</dbReference>
<protein>
    <submittedName>
        <fullName evidence="6">Metal ABC transporter ATP-binding protein</fullName>
    </submittedName>
</protein>
<keyword evidence="7" id="KW-1185">Reference proteome</keyword>
<dbReference type="PROSITE" id="PS50893">
    <property type="entry name" value="ABC_TRANSPORTER_2"/>
    <property type="match status" value="1"/>
</dbReference>
<dbReference type="Pfam" id="PF00005">
    <property type="entry name" value="ABC_tran"/>
    <property type="match status" value="1"/>
</dbReference>
<dbReference type="InterPro" id="IPR050153">
    <property type="entry name" value="Metal_Ion_Import_ABC"/>
</dbReference>
<dbReference type="RefSeq" id="WP_129078940.1">
    <property type="nucleotide sequence ID" value="NZ_QOUX01000045.1"/>
</dbReference>